<name>A0A8H7Q6I1_9FUNG</name>
<accession>A0A8H7Q6I1</accession>
<dbReference type="SUPFAM" id="SSF53474">
    <property type="entry name" value="alpha/beta-Hydrolases"/>
    <property type="match status" value="1"/>
</dbReference>
<dbReference type="AlphaFoldDB" id="A0A8H7Q6I1"/>
<dbReference type="Pfam" id="PF13839">
    <property type="entry name" value="PC-Esterase"/>
    <property type="match status" value="1"/>
</dbReference>
<dbReference type="GO" id="GO:0055088">
    <property type="term" value="P:lipid homeostasis"/>
    <property type="evidence" value="ECO:0007669"/>
    <property type="project" value="TreeGrafter"/>
</dbReference>
<dbReference type="Pfam" id="PF00561">
    <property type="entry name" value="Abhydrolase_1"/>
    <property type="match status" value="1"/>
</dbReference>
<evidence type="ECO:0000313" key="5">
    <source>
        <dbReference type="EMBL" id="KAG2187394.1"/>
    </source>
</evidence>
<dbReference type="InterPro" id="IPR000073">
    <property type="entry name" value="AB_hydrolase_1"/>
</dbReference>
<evidence type="ECO:0000256" key="1">
    <source>
        <dbReference type="ARBA" id="ARBA00007727"/>
    </source>
</evidence>
<comment type="similarity">
    <text evidence="2">Belongs to the peptidase S33 family. ABHD4/ABHD5 subfamily.</text>
</comment>
<feature type="domain" description="AB hydrolase-1" evidence="3">
    <location>
        <begin position="359"/>
        <end position="662"/>
    </location>
</feature>
<dbReference type="Gene3D" id="3.40.50.1820">
    <property type="entry name" value="alpha/beta hydrolase"/>
    <property type="match status" value="1"/>
</dbReference>
<evidence type="ECO:0008006" key="7">
    <source>
        <dbReference type="Google" id="ProtNLM"/>
    </source>
</evidence>
<dbReference type="GO" id="GO:0006654">
    <property type="term" value="P:phosphatidic acid biosynthetic process"/>
    <property type="evidence" value="ECO:0007669"/>
    <property type="project" value="TreeGrafter"/>
</dbReference>
<evidence type="ECO:0000259" key="3">
    <source>
        <dbReference type="Pfam" id="PF00561"/>
    </source>
</evidence>
<comment type="caution">
    <text evidence="5">The sequence shown here is derived from an EMBL/GenBank/DDBJ whole genome shotgun (WGS) entry which is preliminary data.</text>
</comment>
<organism evidence="5 6">
    <name type="scientific">Umbelopsis vinacea</name>
    <dbReference type="NCBI Taxonomy" id="44442"/>
    <lineage>
        <taxon>Eukaryota</taxon>
        <taxon>Fungi</taxon>
        <taxon>Fungi incertae sedis</taxon>
        <taxon>Mucoromycota</taxon>
        <taxon>Mucoromycotina</taxon>
        <taxon>Umbelopsidomycetes</taxon>
        <taxon>Umbelopsidales</taxon>
        <taxon>Umbelopsidaceae</taxon>
        <taxon>Umbelopsis</taxon>
    </lineage>
</organism>
<dbReference type="GO" id="GO:0052689">
    <property type="term" value="F:carboxylic ester hydrolase activity"/>
    <property type="evidence" value="ECO:0007669"/>
    <property type="project" value="TreeGrafter"/>
</dbReference>
<dbReference type="GO" id="GO:0005739">
    <property type="term" value="C:mitochondrion"/>
    <property type="evidence" value="ECO:0007669"/>
    <property type="project" value="TreeGrafter"/>
</dbReference>
<dbReference type="InterPro" id="IPR026057">
    <property type="entry name" value="TBL_C"/>
</dbReference>
<evidence type="ECO:0000256" key="2">
    <source>
        <dbReference type="ARBA" id="ARBA00038097"/>
    </source>
</evidence>
<dbReference type="GO" id="GO:0042171">
    <property type="term" value="F:lysophosphatidic acid acyltransferase activity"/>
    <property type="evidence" value="ECO:0007669"/>
    <property type="project" value="TreeGrafter"/>
</dbReference>
<dbReference type="PANTHER" id="PTHR42886">
    <property type="entry name" value="RE40534P-RELATED"/>
    <property type="match status" value="1"/>
</dbReference>
<dbReference type="Proteomes" id="UP000612746">
    <property type="component" value="Unassembled WGS sequence"/>
</dbReference>
<evidence type="ECO:0000259" key="4">
    <source>
        <dbReference type="Pfam" id="PF13839"/>
    </source>
</evidence>
<sequence>MFNDGQWVATQLLDPYNATVEDVLRVGQYTCKEAFQHKCYLRPGDSITELQFESLKCLLGEHFDTAKRLKSTKHHAKTFGLQNKTAVEYIRSDYLLRLDTWKVQQEGEEPGPLLGIGYNVPWVHLLPRYRYLVVNTAAHWHKSTLFGEAESTEDMLQAYELTVNEILDTVQQYQHLTTYFRSSPYGHGNCSQYTEPMVKPNPPNGTVPWEHQWHLFPQMSNMWKTAIEKRNNPKIKYLDVSRLSELRGDVHSKPDKDCLHMCIPDDTTPTLPAVIPPTSHLNFLRTWWQRSDKTSEIAESRLLNHYLTKNVIARVDRVDIGGQNRFINTLIVEKANNKNLSSGEVEHGSNDGPVDDKKALVMCHGYGAGLGFFYKNYNGIAQASPGYRVFSIASVHPDWLGMGRSSRPKWQILKKRNQSWDDVVEETESHFIQCLEDWRKAQKLEKMTLMGHSLGGYMASCYALKHPERVEKLILVSPVGLPVSPYEQVEEDKPEVALPKEAEQLGKAMEAEVTEREFQNSPNGAPRRIPSWAAYLWDKNVTPMSVVRLGGPLGARLVNQYTSRRFAHLNTDEQHSLYDYLYHITSSTGSGEYALASVLSPGAYARKPLIHRLPELKMPTVFIYGQKDWMDYKSAEEASKKMSVYTKIYRISEGGHHMYLDNHKEFNDVVTEVLGA</sequence>
<proteinExistence type="inferred from homology"/>
<evidence type="ECO:0000313" key="6">
    <source>
        <dbReference type="Proteomes" id="UP000612746"/>
    </source>
</evidence>
<reference evidence="5" key="1">
    <citation type="submission" date="2020-12" db="EMBL/GenBank/DDBJ databases">
        <title>Metabolic potential, ecology and presence of endohyphal bacteria is reflected in genomic diversity of Mucoromycotina.</title>
        <authorList>
            <person name="Muszewska A."/>
            <person name="Okrasinska A."/>
            <person name="Steczkiewicz K."/>
            <person name="Drgas O."/>
            <person name="Orlowska M."/>
            <person name="Perlinska-Lenart U."/>
            <person name="Aleksandrzak-Piekarczyk T."/>
            <person name="Szatraj K."/>
            <person name="Zielenkiewicz U."/>
            <person name="Pilsyk S."/>
            <person name="Malc E."/>
            <person name="Mieczkowski P."/>
            <person name="Kruszewska J.S."/>
            <person name="Biernat P."/>
            <person name="Pawlowska J."/>
        </authorList>
    </citation>
    <scope>NUCLEOTIDE SEQUENCE</scope>
    <source>
        <strain evidence="5">WA0000051536</strain>
    </source>
</reference>
<comment type="similarity">
    <text evidence="1">Belongs to the PC-esterase family. TBL subfamily.</text>
</comment>
<keyword evidence="6" id="KW-1185">Reference proteome</keyword>
<dbReference type="EMBL" id="JAEPRA010000003">
    <property type="protein sequence ID" value="KAG2187394.1"/>
    <property type="molecule type" value="Genomic_DNA"/>
</dbReference>
<dbReference type="InterPro" id="IPR029058">
    <property type="entry name" value="AB_hydrolase_fold"/>
</dbReference>
<dbReference type="OrthoDB" id="7457040at2759"/>
<protein>
    <recommendedName>
        <fullName evidence="7">AB hydrolase-1 domain-containing protein</fullName>
    </recommendedName>
</protein>
<dbReference type="PANTHER" id="PTHR42886:SF29">
    <property type="entry name" value="PUMMELIG, ISOFORM A"/>
    <property type="match status" value="1"/>
</dbReference>
<gene>
    <name evidence="5" type="ORF">INT44_005082</name>
</gene>
<feature type="domain" description="Trichome birefringence-like C-terminal" evidence="4">
    <location>
        <begin position="44"/>
        <end position="264"/>
    </location>
</feature>